<evidence type="ECO:0000313" key="3">
    <source>
        <dbReference type="EMBL" id="SEC64561.1"/>
    </source>
</evidence>
<dbReference type="PRINTS" id="PR00081">
    <property type="entry name" value="GDHRDH"/>
</dbReference>
<protein>
    <submittedName>
        <fullName evidence="3">Glucose 1-dehydrogenase</fullName>
    </submittedName>
</protein>
<dbReference type="SUPFAM" id="SSF51735">
    <property type="entry name" value="NAD(P)-binding Rossmann-fold domains"/>
    <property type="match status" value="1"/>
</dbReference>
<dbReference type="InterPro" id="IPR020904">
    <property type="entry name" value="Sc_DH/Rdtase_CS"/>
</dbReference>
<organism evidence="3 4">
    <name type="scientific">Terriglobus roseus</name>
    <dbReference type="NCBI Taxonomy" id="392734"/>
    <lineage>
        <taxon>Bacteria</taxon>
        <taxon>Pseudomonadati</taxon>
        <taxon>Acidobacteriota</taxon>
        <taxon>Terriglobia</taxon>
        <taxon>Terriglobales</taxon>
        <taxon>Acidobacteriaceae</taxon>
        <taxon>Terriglobus</taxon>
    </lineage>
</organism>
<dbReference type="NCBIfam" id="NF005559">
    <property type="entry name" value="PRK07231.1"/>
    <property type="match status" value="1"/>
</dbReference>
<dbReference type="FunFam" id="3.40.50.720:FF:000084">
    <property type="entry name" value="Short-chain dehydrogenase reductase"/>
    <property type="match status" value="1"/>
</dbReference>
<evidence type="ECO:0000256" key="2">
    <source>
        <dbReference type="ARBA" id="ARBA00023002"/>
    </source>
</evidence>
<dbReference type="GO" id="GO:0016491">
    <property type="term" value="F:oxidoreductase activity"/>
    <property type="evidence" value="ECO:0007669"/>
    <property type="project" value="UniProtKB-KW"/>
</dbReference>
<evidence type="ECO:0000313" key="4">
    <source>
        <dbReference type="Proteomes" id="UP000182409"/>
    </source>
</evidence>
<reference evidence="3 4" key="1">
    <citation type="submission" date="2016-10" db="EMBL/GenBank/DDBJ databases">
        <authorList>
            <person name="de Groot N.N."/>
        </authorList>
    </citation>
    <scope>NUCLEOTIDE SEQUENCE [LARGE SCALE GENOMIC DNA]</scope>
    <source>
        <strain evidence="3 4">AB35.6</strain>
    </source>
</reference>
<evidence type="ECO:0000256" key="1">
    <source>
        <dbReference type="ARBA" id="ARBA00006484"/>
    </source>
</evidence>
<dbReference type="Gene3D" id="3.40.50.720">
    <property type="entry name" value="NAD(P)-binding Rossmann-like Domain"/>
    <property type="match status" value="1"/>
</dbReference>
<dbReference type="PROSITE" id="PS00061">
    <property type="entry name" value="ADH_SHORT"/>
    <property type="match status" value="1"/>
</dbReference>
<name>A0A1H4U8F4_9BACT</name>
<comment type="similarity">
    <text evidence="1">Belongs to the short-chain dehydrogenases/reductases (SDR) family.</text>
</comment>
<dbReference type="PANTHER" id="PTHR43639">
    <property type="entry name" value="OXIDOREDUCTASE, SHORT-CHAIN DEHYDROGENASE/REDUCTASE FAMILY (AFU_ORTHOLOGUE AFUA_5G02870)"/>
    <property type="match status" value="1"/>
</dbReference>
<gene>
    <name evidence="3" type="ORF">SAMN05443244_3981</name>
</gene>
<dbReference type="EMBL" id="FNSD01000001">
    <property type="protein sequence ID" value="SEC64561.1"/>
    <property type="molecule type" value="Genomic_DNA"/>
</dbReference>
<sequence>MGTFGCPSSFAARNALPIPASHLSMSDGKLAGKVALVTGSSSGIGQGIAIRMAKDGADVVVNYSGHIEGAQETQSQIQALGRKAIIVHADVSKVADCQAVVQAGWDQLGKVDILVNNAGVEKGSEFVDVTEADYDLVLDINLKGPFFTTQAFVKHLLDAKLPGRVLNISSVHEDMVFPHFASYCASKGGIRMLMRDLAVELGPKNITVNNIAPGAIITPINKSLLDDKAKLDPLLANIPLGRMGTVDDVAALACFLASDDAAYVTGSTYFVDGGLIRNYHEQ</sequence>
<accession>A0A1H4U8F4</accession>
<dbReference type="Proteomes" id="UP000182409">
    <property type="component" value="Unassembled WGS sequence"/>
</dbReference>
<dbReference type="PANTHER" id="PTHR43639:SF1">
    <property type="entry name" value="SHORT-CHAIN DEHYDROGENASE_REDUCTASE FAMILY PROTEIN"/>
    <property type="match status" value="1"/>
</dbReference>
<dbReference type="Pfam" id="PF13561">
    <property type="entry name" value="adh_short_C2"/>
    <property type="match status" value="1"/>
</dbReference>
<proteinExistence type="inferred from homology"/>
<dbReference type="AlphaFoldDB" id="A0A1H4U8F4"/>
<dbReference type="PRINTS" id="PR00080">
    <property type="entry name" value="SDRFAMILY"/>
</dbReference>
<dbReference type="InterPro" id="IPR002347">
    <property type="entry name" value="SDR_fam"/>
</dbReference>
<keyword evidence="2" id="KW-0560">Oxidoreductase</keyword>
<dbReference type="InterPro" id="IPR036291">
    <property type="entry name" value="NAD(P)-bd_dom_sf"/>
</dbReference>